<dbReference type="GO" id="GO:0004252">
    <property type="term" value="F:serine-type endopeptidase activity"/>
    <property type="evidence" value="ECO:0007669"/>
    <property type="project" value="InterPro"/>
</dbReference>
<dbReference type="InterPro" id="IPR009003">
    <property type="entry name" value="Peptidase_S1_PA"/>
</dbReference>
<comment type="caution">
    <text evidence="3">The sequence shown here is derived from an EMBL/GenBank/DDBJ whole genome shotgun (WGS) entry which is preliminary data.</text>
</comment>
<feature type="signal peptide" evidence="1">
    <location>
        <begin position="1"/>
        <end position="19"/>
    </location>
</feature>
<dbReference type="PROSITE" id="PS50240">
    <property type="entry name" value="TRYPSIN_DOM"/>
    <property type="match status" value="1"/>
</dbReference>
<keyword evidence="4" id="KW-1185">Reference proteome</keyword>
<dbReference type="EMBL" id="JAKKPZ010000021">
    <property type="protein sequence ID" value="KAI1711589.1"/>
    <property type="molecule type" value="Genomic_DNA"/>
</dbReference>
<keyword evidence="1" id="KW-0732">Signal</keyword>
<proteinExistence type="predicted"/>
<sequence>MGLCCISFFLILLAPFICCGNEYKFRPVSREYNAELQANCANPQFADSEAVRKVQHGAPAPKGKYPWAVAMVSGPELSSYCGGTLISPRHIITARHCIETLHSRSPFLIKVGGVCHSEAPDKNCPKSDMREVKIEFAAYEPSVKDPKNPYDPSQEIVVKNWEHDMAIIQLKEDLVQHLGSNKNASDDTHVACLPQLKEKIPSEMNVYGWGKTDKGYFSPRLMEVKLYTLDTAHDPINNKSSYTQSAVAKGCNSDRLYCMHPKDINSRADGGYADSGTGIIGRRGPLSIFFGSTIAGPVENGPFVMNVATKTQKFEYDICYYTGVCTEKAWVGKADEKKVTVKLRAFYDPSKPKNVETK</sequence>
<dbReference type="Gene3D" id="2.40.10.10">
    <property type="entry name" value="Trypsin-like serine proteases"/>
    <property type="match status" value="1"/>
</dbReference>
<accession>A0AAD4MZE5</accession>
<feature type="chain" id="PRO_5041934306" evidence="1">
    <location>
        <begin position="20"/>
        <end position="358"/>
    </location>
</feature>
<dbReference type="Pfam" id="PF00089">
    <property type="entry name" value="Trypsin"/>
    <property type="match status" value="1"/>
</dbReference>
<dbReference type="SUPFAM" id="SSF50494">
    <property type="entry name" value="Trypsin-like serine proteases"/>
    <property type="match status" value="1"/>
</dbReference>
<dbReference type="PANTHER" id="PTHR24260">
    <property type="match status" value="1"/>
</dbReference>
<dbReference type="InterPro" id="IPR043504">
    <property type="entry name" value="Peptidase_S1_PA_chymotrypsin"/>
</dbReference>
<dbReference type="Proteomes" id="UP001201812">
    <property type="component" value="Unassembled WGS sequence"/>
</dbReference>
<organism evidence="3 4">
    <name type="scientific">Ditylenchus destructor</name>
    <dbReference type="NCBI Taxonomy" id="166010"/>
    <lineage>
        <taxon>Eukaryota</taxon>
        <taxon>Metazoa</taxon>
        <taxon>Ecdysozoa</taxon>
        <taxon>Nematoda</taxon>
        <taxon>Chromadorea</taxon>
        <taxon>Rhabditida</taxon>
        <taxon>Tylenchina</taxon>
        <taxon>Tylenchomorpha</taxon>
        <taxon>Sphaerularioidea</taxon>
        <taxon>Anguinidae</taxon>
        <taxon>Anguininae</taxon>
        <taxon>Ditylenchus</taxon>
    </lineage>
</organism>
<dbReference type="SMART" id="SM00020">
    <property type="entry name" value="Tryp_SPc"/>
    <property type="match status" value="1"/>
</dbReference>
<dbReference type="AlphaFoldDB" id="A0AAD4MZE5"/>
<dbReference type="InterPro" id="IPR001314">
    <property type="entry name" value="Peptidase_S1A"/>
</dbReference>
<evidence type="ECO:0000259" key="2">
    <source>
        <dbReference type="PROSITE" id="PS50240"/>
    </source>
</evidence>
<reference evidence="3" key="1">
    <citation type="submission" date="2022-01" db="EMBL/GenBank/DDBJ databases">
        <title>Genome Sequence Resource for Two Populations of Ditylenchus destructor, the Migratory Endoparasitic Phytonematode.</title>
        <authorList>
            <person name="Zhang H."/>
            <person name="Lin R."/>
            <person name="Xie B."/>
        </authorList>
    </citation>
    <scope>NUCLEOTIDE SEQUENCE</scope>
    <source>
        <strain evidence="3">BazhouSP</strain>
    </source>
</reference>
<gene>
    <name evidence="3" type="ORF">DdX_10051</name>
</gene>
<evidence type="ECO:0000313" key="3">
    <source>
        <dbReference type="EMBL" id="KAI1711589.1"/>
    </source>
</evidence>
<protein>
    <submittedName>
        <fullName evidence="3">Trypsin domain-containing protein</fullName>
    </submittedName>
</protein>
<dbReference type="InterPro" id="IPR001254">
    <property type="entry name" value="Trypsin_dom"/>
</dbReference>
<evidence type="ECO:0000313" key="4">
    <source>
        <dbReference type="Proteomes" id="UP001201812"/>
    </source>
</evidence>
<dbReference type="GO" id="GO:0006508">
    <property type="term" value="P:proteolysis"/>
    <property type="evidence" value="ECO:0007669"/>
    <property type="project" value="InterPro"/>
</dbReference>
<feature type="domain" description="Peptidase S1" evidence="2">
    <location>
        <begin position="54"/>
        <end position="336"/>
    </location>
</feature>
<name>A0AAD4MZE5_9BILA</name>
<dbReference type="InterPro" id="IPR051333">
    <property type="entry name" value="CLIP_Serine_Protease"/>
</dbReference>
<dbReference type="PRINTS" id="PR00722">
    <property type="entry name" value="CHYMOTRYPSIN"/>
</dbReference>
<evidence type="ECO:0000256" key="1">
    <source>
        <dbReference type="SAM" id="SignalP"/>
    </source>
</evidence>
<dbReference type="PANTHER" id="PTHR24260:SF136">
    <property type="entry name" value="GH08193P-RELATED"/>
    <property type="match status" value="1"/>
</dbReference>